<evidence type="ECO:0000259" key="12">
    <source>
        <dbReference type="SMART" id="SM00471"/>
    </source>
</evidence>
<dbReference type="Gene3D" id="1.10.3090.10">
    <property type="entry name" value="cca-adding enzyme, domain 2"/>
    <property type="match status" value="1"/>
</dbReference>
<keyword evidence="10 11" id="KW-0694">RNA-binding</keyword>
<gene>
    <name evidence="13" type="ordered locus">DP2910</name>
</gene>
<dbReference type="Gene3D" id="1.10.246.80">
    <property type="match status" value="1"/>
</dbReference>
<dbReference type="GO" id="GO:0016779">
    <property type="term" value="F:nucleotidyltransferase activity"/>
    <property type="evidence" value="ECO:0007669"/>
    <property type="project" value="UniProtKB-KW"/>
</dbReference>
<dbReference type="InterPro" id="IPR050124">
    <property type="entry name" value="tRNA_CCA-adding_enzyme"/>
</dbReference>
<proteinExistence type="inferred from homology"/>
<dbReference type="Proteomes" id="UP000000602">
    <property type="component" value="Chromosome"/>
</dbReference>
<comment type="similarity">
    <text evidence="2 11">Belongs to the tRNA nucleotidyltransferase/poly(A) polymerase family.</text>
</comment>
<dbReference type="eggNOG" id="COG0617">
    <property type="taxonomic scope" value="Bacteria"/>
</dbReference>
<dbReference type="AlphaFoldDB" id="Q6AJ41"/>
<dbReference type="InterPro" id="IPR006674">
    <property type="entry name" value="HD_domain"/>
</dbReference>
<organism evidence="13 14">
    <name type="scientific">Desulfotalea psychrophila (strain LSv54 / DSM 12343)</name>
    <dbReference type="NCBI Taxonomy" id="177439"/>
    <lineage>
        <taxon>Bacteria</taxon>
        <taxon>Pseudomonadati</taxon>
        <taxon>Thermodesulfobacteriota</taxon>
        <taxon>Desulfobulbia</taxon>
        <taxon>Desulfobulbales</taxon>
        <taxon>Desulfocapsaceae</taxon>
        <taxon>Desulfotalea</taxon>
    </lineage>
</organism>
<sequence>MDACHLLFRKRGRKVVEKKIQVSLAGDYSPDIVTALFAVSRQLDAEVWVAGGPVRDYFLGRSAKDLDLVTGAGAIDFCRRLLRQLGEGSLVPLSEGDEEACRIVYRHEIVDISSFRASASSLEEDLALRDFTLNAMALPLSTLRGEKVDLIDPFSGRDDLADKILRPLPEAFGRDPLRILRAFRFQSLFSLSFDPAIAPAIIAHRHLLSGVAAERISAELDATLMGTSALEALAGMEDLGILELLLPELSDGRDILQPAAHHLDVYGHSLACFEKMHWLLAGGVMSFVSREELDLATLAKKTRLCLCWAALLHDVGKPGSRDIRATDGRITFYNHDERGARIVAKIGTRLRWSNEVKDAVARLVAMHMHPFHLCAVQQSGEVSPRAVLRLYRRAQELLQPLFLLAFADSLASQGEGRPAEMEQDIALLYRRTMSVYYEKIRPVLLGEKILTGRDILREFSLDPGPLYGDILTKVEELRVEGELATEADALAWVKKYLQGLS</sequence>
<evidence type="ECO:0000256" key="5">
    <source>
        <dbReference type="ARBA" id="ARBA00022694"/>
    </source>
</evidence>
<dbReference type="InterPro" id="IPR002646">
    <property type="entry name" value="PolA_pol_head_dom"/>
</dbReference>
<evidence type="ECO:0000313" key="13">
    <source>
        <dbReference type="EMBL" id="CAG37639.1"/>
    </source>
</evidence>
<evidence type="ECO:0000256" key="6">
    <source>
        <dbReference type="ARBA" id="ARBA00022695"/>
    </source>
</evidence>
<evidence type="ECO:0000256" key="8">
    <source>
        <dbReference type="ARBA" id="ARBA00022741"/>
    </source>
</evidence>
<evidence type="ECO:0000256" key="10">
    <source>
        <dbReference type="ARBA" id="ARBA00022884"/>
    </source>
</evidence>
<keyword evidence="4 11" id="KW-0808">Transferase</keyword>
<accession>Q6AJ41</accession>
<dbReference type="GO" id="GO:0000049">
    <property type="term" value="F:tRNA binding"/>
    <property type="evidence" value="ECO:0007669"/>
    <property type="project" value="UniProtKB-KW"/>
</dbReference>
<dbReference type="NCBIfam" id="TIGR00277">
    <property type="entry name" value="HDIG"/>
    <property type="match status" value="1"/>
</dbReference>
<keyword evidence="5" id="KW-0819">tRNA processing</keyword>
<evidence type="ECO:0000256" key="2">
    <source>
        <dbReference type="ARBA" id="ARBA00007265"/>
    </source>
</evidence>
<dbReference type="Gene3D" id="3.30.460.10">
    <property type="entry name" value="Beta Polymerase, domain 2"/>
    <property type="match status" value="1"/>
</dbReference>
<dbReference type="CDD" id="cd05398">
    <property type="entry name" value="NT_ClassII-CCAase"/>
    <property type="match status" value="1"/>
</dbReference>
<evidence type="ECO:0000256" key="4">
    <source>
        <dbReference type="ARBA" id="ARBA00022679"/>
    </source>
</evidence>
<evidence type="ECO:0000256" key="7">
    <source>
        <dbReference type="ARBA" id="ARBA00022723"/>
    </source>
</evidence>
<dbReference type="SUPFAM" id="SSF81891">
    <property type="entry name" value="Poly A polymerase C-terminal region-like"/>
    <property type="match status" value="1"/>
</dbReference>
<dbReference type="OrthoDB" id="9805698at2"/>
<keyword evidence="3" id="KW-0820">tRNA-binding</keyword>
<evidence type="ECO:0000256" key="9">
    <source>
        <dbReference type="ARBA" id="ARBA00022842"/>
    </source>
</evidence>
<reference evidence="14" key="1">
    <citation type="journal article" date="2004" name="Environ. Microbiol.">
        <title>The genome of Desulfotalea psychrophila, a sulfate-reducing bacterium from permanently cold Arctic sediments.</title>
        <authorList>
            <person name="Rabus R."/>
            <person name="Ruepp A."/>
            <person name="Frickey T."/>
            <person name="Rattei T."/>
            <person name="Fartmann B."/>
            <person name="Stark M."/>
            <person name="Bauer M."/>
            <person name="Zibat A."/>
            <person name="Lombardot T."/>
            <person name="Becker I."/>
            <person name="Amann J."/>
            <person name="Gellner K."/>
            <person name="Teeling H."/>
            <person name="Leuschner W.D."/>
            <person name="Gloeckner F.-O."/>
            <person name="Lupas A.N."/>
            <person name="Amann R."/>
            <person name="Klenk H.-P."/>
        </authorList>
    </citation>
    <scope>NUCLEOTIDE SEQUENCE [LARGE SCALE GENOMIC DNA]</scope>
    <source>
        <strain evidence="14">DSM 12343 / LSv54</strain>
    </source>
</reference>
<dbReference type="Pfam" id="PF12627">
    <property type="entry name" value="PolyA_pol_RNAbd"/>
    <property type="match status" value="1"/>
</dbReference>
<dbReference type="HOGENOM" id="CLU_015961_6_2_7"/>
<dbReference type="CDD" id="cd00077">
    <property type="entry name" value="HDc"/>
    <property type="match status" value="1"/>
</dbReference>
<evidence type="ECO:0000256" key="11">
    <source>
        <dbReference type="RuleBase" id="RU003953"/>
    </source>
</evidence>
<comment type="cofactor">
    <cofactor evidence="1">
        <name>Mg(2+)</name>
        <dbReference type="ChEBI" id="CHEBI:18420"/>
    </cofactor>
</comment>
<dbReference type="InterPro" id="IPR043519">
    <property type="entry name" value="NT_sf"/>
</dbReference>
<dbReference type="Pfam" id="PF01966">
    <property type="entry name" value="HD"/>
    <property type="match status" value="1"/>
</dbReference>
<dbReference type="GO" id="GO:0000166">
    <property type="term" value="F:nucleotide binding"/>
    <property type="evidence" value="ECO:0007669"/>
    <property type="project" value="UniProtKB-KW"/>
</dbReference>
<keyword evidence="7" id="KW-0479">Metal-binding</keyword>
<dbReference type="PANTHER" id="PTHR47545">
    <property type="entry name" value="MULTIFUNCTIONAL CCA PROTEIN"/>
    <property type="match status" value="1"/>
</dbReference>
<dbReference type="PANTHER" id="PTHR47545:SF2">
    <property type="entry name" value="CC-ADDING TRNA NUCLEOTIDYLTRANSFERASE"/>
    <property type="match status" value="1"/>
</dbReference>
<dbReference type="SMART" id="SM00471">
    <property type="entry name" value="HDc"/>
    <property type="match status" value="1"/>
</dbReference>
<evidence type="ECO:0000256" key="3">
    <source>
        <dbReference type="ARBA" id="ARBA00022555"/>
    </source>
</evidence>
<dbReference type="KEGG" id="dps:DP2910"/>
<evidence type="ECO:0000256" key="1">
    <source>
        <dbReference type="ARBA" id="ARBA00001946"/>
    </source>
</evidence>
<dbReference type="GO" id="GO:0008033">
    <property type="term" value="P:tRNA processing"/>
    <property type="evidence" value="ECO:0007669"/>
    <property type="project" value="UniProtKB-KW"/>
</dbReference>
<keyword evidence="14" id="KW-1185">Reference proteome</keyword>
<dbReference type="InterPro" id="IPR006675">
    <property type="entry name" value="HDIG_dom"/>
</dbReference>
<evidence type="ECO:0000313" key="14">
    <source>
        <dbReference type="Proteomes" id="UP000000602"/>
    </source>
</evidence>
<keyword evidence="6" id="KW-0548">Nucleotidyltransferase</keyword>
<dbReference type="GO" id="GO:0046872">
    <property type="term" value="F:metal ion binding"/>
    <property type="evidence" value="ECO:0007669"/>
    <property type="project" value="UniProtKB-KW"/>
</dbReference>
<protein>
    <submittedName>
        <fullName evidence="13">Related to poly(A) polymerase</fullName>
    </submittedName>
</protein>
<dbReference type="SUPFAM" id="SSF81301">
    <property type="entry name" value="Nucleotidyltransferase"/>
    <property type="match status" value="1"/>
</dbReference>
<dbReference type="EMBL" id="CR522870">
    <property type="protein sequence ID" value="CAG37639.1"/>
    <property type="molecule type" value="Genomic_DNA"/>
</dbReference>
<keyword evidence="8" id="KW-0547">Nucleotide-binding</keyword>
<dbReference type="InterPro" id="IPR003607">
    <property type="entry name" value="HD/PDEase_dom"/>
</dbReference>
<name>Q6AJ41_DESPS</name>
<feature type="domain" description="HD/PDEase" evidence="12">
    <location>
        <begin position="261"/>
        <end position="422"/>
    </location>
</feature>
<keyword evidence="9" id="KW-0460">Magnesium</keyword>
<dbReference type="Pfam" id="PF01743">
    <property type="entry name" value="PolyA_pol"/>
    <property type="match status" value="1"/>
</dbReference>
<dbReference type="InterPro" id="IPR032828">
    <property type="entry name" value="PolyA_RNA-bd"/>
</dbReference>
<dbReference type="STRING" id="177439.DP2910"/>